<dbReference type="EMBL" id="QGKX02000088">
    <property type="protein sequence ID" value="KAF3588875.1"/>
    <property type="molecule type" value="Genomic_DNA"/>
</dbReference>
<comment type="caution">
    <text evidence="2">The sequence shown here is derived from an EMBL/GenBank/DDBJ whole genome shotgun (WGS) entry which is preliminary data.</text>
</comment>
<gene>
    <name evidence="1" type="ORF">F2Q69_00031083</name>
    <name evidence="2" type="ORF">F2Q69_00031085</name>
</gene>
<sequence>MVRKKTTWWCYGSHRETTKEMETPLGNSVGSDASSKERGAVVAISRSHLGADLQRGKKKPRALDVNIRAA</sequence>
<organism evidence="2 3">
    <name type="scientific">Brassica cretica</name>
    <name type="common">Mustard</name>
    <dbReference type="NCBI Taxonomy" id="69181"/>
    <lineage>
        <taxon>Eukaryota</taxon>
        <taxon>Viridiplantae</taxon>
        <taxon>Streptophyta</taxon>
        <taxon>Embryophyta</taxon>
        <taxon>Tracheophyta</taxon>
        <taxon>Spermatophyta</taxon>
        <taxon>Magnoliopsida</taxon>
        <taxon>eudicotyledons</taxon>
        <taxon>Gunneridae</taxon>
        <taxon>Pentapetalae</taxon>
        <taxon>rosids</taxon>
        <taxon>malvids</taxon>
        <taxon>Brassicales</taxon>
        <taxon>Brassicaceae</taxon>
        <taxon>Brassiceae</taxon>
        <taxon>Brassica</taxon>
    </lineage>
</organism>
<dbReference type="OrthoDB" id="10270797at2759"/>
<name>A0A8S9S5P9_BRACR</name>
<reference evidence="2" key="1">
    <citation type="submission" date="2019-12" db="EMBL/GenBank/DDBJ databases">
        <title>Genome sequencing and annotation of Brassica cretica.</title>
        <authorList>
            <person name="Studholme D.J."/>
            <person name="Sarris P."/>
        </authorList>
    </citation>
    <scope>NUCLEOTIDE SEQUENCE</scope>
    <source>
        <strain evidence="2">PFS-109/04</strain>
        <tissue evidence="2">Leaf</tissue>
    </source>
</reference>
<evidence type="ECO:0000313" key="3">
    <source>
        <dbReference type="Proteomes" id="UP000712600"/>
    </source>
</evidence>
<dbReference type="EMBL" id="QGKX02000088">
    <property type="protein sequence ID" value="KAF3585322.1"/>
    <property type="molecule type" value="Genomic_DNA"/>
</dbReference>
<dbReference type="Proteomes" id="UP000712600">
    <property type="component" value="Unassembled WGS sequence"/>
</dbReference>
<protein>
    <submittedName>
        <fullName evidence="2">Uncharacterized protein</fullName>
    </submittedName>
</protein>
<evidence type="ECO:0000313" key="2">
    <source>
        <dbReference type="EMBL" id="KAF3588875.1"/>
    </source>
</evidence>
<accession>A0A8S9S5P9</accession>
<evidence type="ECO:0000313" key="1">
    <source>
        <dbReference type="EMBL" id="KAF3585322.1"/>
    </source>
</evidence>
<proteinExistence type="predicted"/>
<dbReference type="AlphaFoldDB" id="A0A8S9S5P9"/>